<organism evidence="1">
    <name type="scientific">marine sediment metagenome</name>
    <dbReference type="NCBI Taxonomy" id="412755"/>
    <lineage>
        <taxon>unclassified sequences</taxon>
        <taxon>metagenomes</taxon>
        <taxon>ecological metagenomes</taxon>
    </lineage>
</organism>
<sequence>MTLKLSGVLLAHLLTAAVITLYGCLNNLGTQSFFIQTTVFI</sequence>
<gene>
    <name evidence="1" type="ORF">MGSAQ_002917</name>
</gene>
<dbReference type="AlphaFoldDB" id="A0A1B6NQP8"/>
<dbReference type="EMBL" id="AYSL01001693">
    <property type="protein sequence ID" value="KTF05591.1"/>
    <property type="molecule type" value="Genomic_DNA"/>
</dbReference>
<proteinExistence type="predicted"/>
<accession>A0A1B6NQP8</accession>
<reference evidence="1" key="1">
    <citation type="submission" date="2013-11" db="EMBL/GenBank/DDBJ databases">
        <title>Microbial diversity, functional groups and degradation webs in Northern and Southern Mediterranean and Red Sea marine crude oil polluted sites.</title>
        <authorList>
            <person name="Daffonchio D."/>
            <person name="Mapelli F."/>
            <person name="Ferrer M."/>
            <person name="Richter M."/>
            <person name="Cherif A."/>
            <person name="Malkawi H.I."/>
            <person name="Yakimov M.M."/>
            <person name="Abdel-Fattah Y.R."/>
            <person name="Blaghen M."/>
            <person name="Golyshin P.N."/>
            <person name="Kalogerakis N."/>
            <person name="Boon N."/>
            <person name="Magagnini M."/>
            <person name="Fava F."/>
        </authorList>
    </citation>
    <scope>NUCLEOTIDE SEQUENCE</scope>
</reference>
<name>A0A1B6NQP8_9ZZZZ</name>
<dbReference type="PROSITE" id="PS51257">
    <property type="entry name" value="PROKAR_LIPOPROTEIN"/>
    <property type="match status" value="1"/>
</dbReference>
<evidence type="ECO:0000313" key="1">
    <source>
        <dbReference type="EMBL" id="KTF05591.1"/>
    </source>
</evidence>
<protein>
    <submittedName>
        <fullName evidence="1">Secreted protein</fullName>
    </submittedName>
</protein>
<comment type="caution">
    <text evidence="1">The sequence shown here is derived from an EMBL/GenBank/DDBJ whole genome shotgun (WGS) entry which is preliminary data.</text>
</comment>